<reference evidence="2" key="1">
    <citation type="submission" date="2022-11" db="EMBL/GenBank/DDBJ databases">
        <title>Centuries of genome instability and evolution in soft-shell clam transmissible cancer (bioRxiv).</title>
        <authorList>
            <person name="Hart S.F.M."/>
            <person name="Yonemitsu M.A."/>
            <person name="Giersch R.M."/>
            <person name="Beal B.F."/>
            <person name="Arriagada G."/>
            <person name="Davis B.W."/>
            <person name="Ostrander E.A."/>
            <person name="Goff S.P."/>
            <person name="Metzger M.J."/>
        </authorList>
    </citation>
    <scope>NUCLEOTIDE SEQUENCE</scope>
    <source>
        <strain evidence="2">MELC-2E11</strain>
        <tissue evidence="2">Siphon/mantle</tissue>
    </source>
</reference>
<protein>
    <submittedName>
        <fullName evidence="2">Uncharacterized protein</fullName>
    </submittedName>
</protein>
<feature type="compositionally biased region" description="Polar residues" evidence="1">
    <location>
        <begin position="94"/>
        <end position="111"/>
    </location>
</feature>
<accession>A0ABY7EYN1</accession>
<evidence type="ECO:0000256" key="1">
    <source>
        <dbReference type="SAM" id="MobiDB-lite"/>
    </source>
</evidence>
<gene>
    <name evidence="2" type="ORF">MAR_003881</name>
</gene>
<proteinExistence type="predicted"/>
<dbReference type="Proteomes" id="UP001164746">
    <property type="component" value="Chromosome 9"/>
</dbReference>
<keyword evidence="3" id="KW-1185">Reference proteome</keyword>
<organism evidence="2 3">
    <name type="scientific">Mya arenaria</name>
    <name type="common">Soft-shell clam</name>
    <dbReference type="NCBI Taxonomy" id="6604"/>
    <lineage>
        <taxon>Eukaryota</taxon>
        <taxon>Metazoa</taxon>
        <taxon>Spiralia</taxon>
        <taxon>Lophotrochozoa</taxon>
        <taxon>Mollusca</taxon>
        <taxon>Bivalvia</taxon>
        <taxon>Autobranchia</taxon>
        <taxon>Heteroconchia</taxon>
        <taxon>Euheterodonta</taxon>
        <taxon>Imparidentia</taxon>
        <taxon>Neoheterodontei</taxon>
        <taxon>Myida</taxon>
        <taxon>Myoidea</taxon>
        <taxon>Myidae</taxon>
        <taxon>Mya</taxon>
    </lineage>
</organism>
<feature type="compositionally biased region" description="Polar residues" evidence="1">
    <location>
        <begin position="55"/>
        <end position="77"/>
    </location>
</feature>
<feature type="region of interest" description="Disordered" evidence="1">
    <location>
        <begin position="45"/>
        <end position="130"/>
    </location>
</feature>
<dbReference type="EMBL" id="CP111020">
    <property type="protein sequence ID" value="WAR13776.1"/>
    <property type="molecule type" value="Genomic_DNA"/>
</dbReference>
<feature type="compositionally biased region" description="Low complexity" evidence="1">
    <location>
        <begin position="80"/>
        <end position="91"/>
    </location>
</feature>
<evidence type="ECO:0000313" key="2">
    <source>
        <dbReference type="EMBL" id="WAR13776.1"/>
    </source>
</evidence>
<evidence type="ECO:0000313" key="3">
    <source>
        <dbReference type="Proteomes" id="UP001164746"/>
    </source>
</evidence>
<name>A0ABY7EYN1_MYAAR</name>
<sequence length="130" mass="13756">MCLVYKFGCCFMNGVDRECPQQSVNMVVVNHSQLSTIGGGVPANGSGLTMPIGPQQGQFRTGTSFPQQQPYITNMPLSLQPAQQQQPAGGATAESASLSIPHSMTPDTRGQNEAPPSYPEAVFNSKHSCA</sequence>